<keyword evidence="2" id="KW-1185">Reference proteome</keyword>
<dbReference type="Proteomes" id="UP001162992">
    <property type="component" value="Chromosome 16"/>
</dbReference>
<protein>
    <submittedName>
        <fullName evidence="1">Uncharacterized protein</fullName>
    </submittedName>
</protein>
<reference evidence="2" key="1">
    <citation type="journal article" date="2024" name="Proc. Natl. Acad. Sci. U.S.A.">
        <title>Extraordinary preservation of gene collinearity over three hundred million years revealed in homosporous lycophytes.</title>
        <authorList>
            <person name="Li C."/>
            <person name="Wickell D."/>
            <person name="Kuo L.Y."/>
            <person name="Chen X."/>
            <person name="Nie B."/>
            <person name="Liao X."/>
            <person name="Peng D."/>
            <person name="Ji J."/>
            <person name="Jenkins J."/>
            <person name="Williams M."/>
            <person name="Shu S."/>
            <person name="Plott C."/>
            <person name="Barry K."/>
            <person name="Rajasekar S."/>
            <person name="Grimwood J."/>
            <person name="Han X."/>
            <person name="Sun S."/>
            <person name="Hou Z."/>
            <person name="He W."/>
            <person name="Dai G."/>
            <person name="Sun C."/>
            <person name="Schmutz J."/>
            <person name="Leebens-Mack J.H."/>
            <person name="Li F.W."/>
            <person name="Wang L."/>
        </authorList>
    </citation>
    <scope>NUCLEOTIDE SEQUENCE [LARGE SCALE GENOMIC DNA]</scope>
    <source>
        <strain evidence="2">cv. PW_Plant_1</strain>
    </source>
</reference>
<sequence length="492" mass="54484">MKPWKVALVATASTSGIFLMVLLMIRWCSRPGRAVHDHRPKPQENIRRPARLHTDRPKELIDVAFTSRERSSKVSKSSYFMRPFEWKKYPNQMADAIDRGWTAFALSYASVPSGPSMSPIPWKLCSTKGPSDEAFLPEVTWGMAGPEAELVQLIRLNPGMSFQESLLFSVQTLQSALPLPGPSIGQSSFPQEAYFEISILLEGTQKKNWFSFNGYVEDSRKKLIAKNTPSSSIIECNTVVSKHRSFSVDDFESEADSEYKGELRKLIQKRGHQIDPAKKDASNHMQSNGETTEQNENQVVAVGLTAKGAPSFYLPGTYWGSVGFQSNGKILLNGTPCKRDSPKSAVEKKSETTTVNTTLGCGFYPPSQKIFFTMNGELVAEVLGTKSEFCQPLYAAVGSNYDATVMVNFGQGLFVYAPANEQRVADPSCRIPHRKNVKARDFSPDLFSLKMVGLPLPEEFDSTTSEQAQHSRAISVADSDFFEIALEGAALQ</sequence>
<organism evidence="1 2">
    <name type="scientific">Diphasiastrum complanatum</name>
    <name type="common">Issler's clubmoss</name>
    <name type="synonym">Lycopodium complanatum</name>
    <dbReference type="NCBI Taxonomy" id="34168"/>
    <lineage>
        <taxon>Eukaryota</taxon>
        <taxon>Viridiplantae</taxon>
        <taxon>Streptophyta</taxon>
        <taxon>Embryophyta</taxon>
        <taxon>Tracheophyta</taxon>
        <taxon>Lycopodiopsida</taxon>
        <taxon>Lycopodiales</taxon>
        <taxon>Lycopodiaceae</taxon>
        <taxon>Lycopodioideae</taxon>
        <taxon>Diphasiastrum</taxon>
    </lineage>
</organism>
<evidence type="ECO:0000313" key="2">
    <source>
        <dbReference type="Proteomes" id="UP001162992"/>
    </source>
</evidence>
<name>A0ACC2B9Y3_DIPCM</name>
<evidence type="ECO:0000313" key="1">
    <source>
        <dbReference type="EMBL" id="KAJ7526590.1"/>
    </source>
</evidence>
<proteinExistence type="predicted"/>
<comment type="caution">
    <text evidence="1">The sequence shown here is derived from an EMBL/GenBank/DDBJ whole genome shotgun (WGS) entry which is preliminary data.</text>
</comment>
<accession>A0ACC2B9Y3</accession>
<gene>
    <name evidence="1" type="ORF">O6H91_16G013800</name>
</gene>
<dbReference type="EMBL" id="CM055107">
    <property type="protein sequence ID" value="KAJ7526590.1"/>
    <property type="molecule type" value="Genomic_DNA"/>
</dbReference>